<protein>
    <submittedName>
        <fullName evidence="7">Aste57867_4668 protein</fullName>
    </submittedName>
    <submittedName>
        <fullName evidence="8">Aste57867_7385 protein</fullName>
    </submittedName>
</protein>
<dbReference type="EMBL" id="VJMH01001186">
    <property type="protein sequence ID" value="KAF0712802.1"/>
    <property type="molecule type" value="Genomic_DNA"/>
</dbReference>
<dbReference type="PROSITE" id="PS50948">
    <property type="entry name" value="PAN"/>
    <property type="match status" value="1"/>
</dbReference>
<dbReference type="EMBL" id="CAADRA010003953">
    <property type="protein sequence ID" value="VFT84301.1"/>
    <property type="molecule type" value="Genomic_DNA"/>
</dbReference>
<dbReference type="Pfam" id="PF14295">
    <property type="entry name" value="PAN_4"/>
    <property type="match status" value="1"/>
</dbReference>
<organism evidence="7 9">
    <name type="scientific">Aphanomyces stellatus</name>
    <dbReference type="NCBI Taxonomy" id="120398"/>
    <lineage>
        <taxon>Eukaryota</taxon>
        <taxon>Sar</taxon>
        <taxon>Stramenopiles</taxon>
        <taxon>Oomycota</taxon>
        <taxon>Saprolegniomycetes</taxon>
        <taxon>Saprolegniales</taxon>
        <taxon>Verrucalvaceae</taxon>
        <taxon>Aphanomyces</taxon>
    </lineage>
</organism>
<feature type="chain" id="PRO_5033436724" evidence="3">
    <location>
        <begin position="17"/>
        <end position="178"/>
    </location>
</feature>
<keyword evidence="9" id="KW-1185">Reference proteome</keyword>
<dbReference type="SUPFAM" id="SSF57414">
    <property type="entry name" value="Hairpin loop containing domain-like"/>
    <property type="match status" value="1"/>
</dbReference>
<reference evidence="7 9" key="1">
    <citation type="submission" date="2019-03" db="EMBL/GenBank/DDBJ databases">
        <authorList>
            <person name="Gaulin E."/>
            <person name="Dumas B."/>
        </authorList>
    </citation>
    <scope>NUCLEOTIDE SEQUENCE [LARGE SCALE GENOMIC DNA]</scope>
    <source>
        <strain evidence="7">CBS 568.67</strain>
    </source>
</reference>
<dbReference type="CDD" id="cd01100">
    <property type="entry name" value="APPLE_Factor_XI_like"/>
    <property type="match status" value="2"/>
</dbReference>
<evidence type="ECO:0000313" key="5">
    <source>
        <dbReference type="EMBL" id="KAF0704315.1"/>
    </source>
</evidence>
<dbReference type="PANTHER" id="PTHR33946:SF4">
    <property type="entry name" value="COAGULATION FACTOR XI"/>
    <property type="match status" value="1"/>
</dbReference>
<evidence type="ECO:0000256" key="1">
    <source>
        <dbReference type="ARBA" id="ARBA00022737"/>
    </source>
</evidence>
<reference evidence="5" key="2">
    <citation type="submission" date="2019-06" db="EMBL/GenBank/DDBJ databases">
        <title>Genomics analysis of Aphanomyces spp. identifies a new class of oomycete effector associated with host adaptation.</title>
        <authorList>
            <person name="Gaulin E."/>
        </authorList>
    </citation>
    <scope>NUCLEOTIDE SEQUENCE</scope>
    <source>
        <strain evidence="5">CBS 578.67</strain>
    </source>
</reference>
<dbReference type="Proteomes" id="UP000332933">
    <property type="component" value="Unassembled WGS sequence"/>
</dbReference>
<dbReference type="GO" id="GO:0006508">
    <property type="term" value="P:proteolysis"/>
    <property type="evidence" value="ECO:0007669"/>
    <property type="project" value="InterPro"/>
</dbReference>
<dbReference type="PANTHER" id="PTHR33946">
    <property type="match status" value="1"/>
</dbReference>
<dbReference type="EMBL" id="VJMH01003941">
    <property type="protein sequence ID" value="KAF0704315.1"/>
    <property type="molecule type" value="Genomic_DNA"/>
</dbReference>
<evidence type="ECO:0000313" key="8">
    <source>
        <dbReference type="EMBL" id="VFT84301.1"/>
    </source>
</evidence>
<dbReference type="Pfam" id="PF00024">
    <property type="entry name" value="PAN_1"/>
    <property type="match status" value="1"/>
</dbReference>
<keyword evidence="3" id="KW-0732">Signal</keyword>
<evidence type="ECO:0000256" key="2">
    <source>
        <dbReference type="ARBA" id="ARBA00023157"/>
    </source>
</evidence>
<feature type="domain" description="Apple" evidence="4">
    <location>
        <begin position="111"/>
        <end position="178"/>
    </location>
</feature>
<evidence type="ECO:0000313" key="6">
    <source>
        <dbReference type="EMBL" id="KAF0712802.1"/>
    </source>
</evidence>
<keyword evidence="1" id="KW-0677">Repeat</keyword>
<keyword evidence="2" id="KW-1015">Disulfide bond</keyword>
<evidence type="ECO:0000313" key="9">
    <source>
        <dbReference type="Proteomes" id="UP000332933"/>
    </source>
</evidence>
<dbReference type="AlphaFoldDB" id="A0A485KC48"/>
<evidence type="ECO:0000256" key="3">
    <source>
        <dbReference type="SAM" id="SignalP"/>
    </source>
</evidence>
<dbReference type="EMBL" id="CAADRA010001186">
    <property type="protein sequence ID" value="VFT81771.1"/>
    <property type="molecule type" value="Genomic_DNA"/>
</dbReference>
<dbReference type="InterPro" id="IPR003609">
    <property type="entry name" value="Pan_app"/>
</dbReference>
<evidence type="ECO:0000259" key="4">
    <source>
        <dbReference type="PROSITE" id="PS50948"/>
    </source>
</evidence>
<feature type="signal peptide" evidence="3">
    <location>
        <begin position="1"/>
        <end position="16"/>
    </location>
</feature>
<evidence type="ECO:0000313" key="7">
    <source>
        <dbReference type="EMBL" id="VFT81771.1"/>
    </source>
</evidence>
<dbReference type="SMART" id="SM00223">
    <property type="entry name" value="APPLE"/>
    <property type="match status" value="2"/>
</dbReference>
<accession>A0A485KC48</accession>
<sequence length="178" mass="19414">MKTTTILLSALAVTTASLFKGVHLRDVEQSQCGEMREYVDYPGNDIGSVSATRYDQCCSACASDSRCTLVVWNSKDQKCYKKNAKSSPVYLEGAETYFMSGRTSSTSGTQCGSLNTNSDYTGNDIKNGYANTVGECCTMCRNDSRCKIAVFNSNERKCYLKSAKGTWSFLAGATTIDM</sequence>
<proteinExistence type="predicted"/>
<dbReference type="Gene3D" id="3.50.4.10">
    <property type="entry name" value="Hepatocyte Growth Factor"/>
    <property type="match status" value="2"/>
</dbReference>
<gene>
    <name evidence="7" type="primary">Aste57867_4668</name>
    <name evidence="8" type="synonym">Aste57867_7385</name>
    <name evidence="6" type="ORF">As57867_004655</name>
    <name evidence="5" type="ORF">As57867_007359</name>
    <name evidence="7" type="ORF">ASTE57867_4668</name>
    <name evidence="8" type="ORF">ASTE57867_7385</name>
</gene>
<name>A0A485KC48_9STRA</name>
<dbReference type="InterPro" id="IPR000177">
    <property type="entry name" value="Apple"/>
</dbReference>
<dbReference type="OrthoDB" id="328076at2759"/>
<dbReference type="GO" id="GO:0005576">
    <property type="term" value="C:extracellular region"/>
    <property type="evidence" value="ECO:0007669"/>
    <property type="project" value="InterPro"/>
</dbReference>